<evidence type="ECO:0000313" key="3">
    <source>
        <dbReference type="EMBL" id="GMI35860.1"/>
    </source>
</evidence>
<accession>A0A9W7G881</accession>
<proteinExistence type="predicted"/>
<dbReference type="Proteomes" id="UP001165082">
    <property type="component" value="Unassembled WGS sequence"/>
</dbReference>
<feature type="transmembrane region" description="Helical" evidence="2">
    <location>
        <begin position="569"/>
        <end position="587"/>
    </location>
</feature>
<organism evidence="3 4">
    <name type="scientific">Triparma retinervis</name>
    <dbReference type="NCBI Taxonomy" id="2557542"/>
    <lineage>
        <taxon>Eukaryota</taxon>
        <taxon>Sar</taxon>
        <taxon>Stramenopiles</taxon>
        <taxon>Ochrophyta</taxon>
        <taxon>Bolidophyceae</taxon>
        <taxon>Parmales</taxon>
        <taxon>Triparmaceae</taxon>
        <taxon>Triparma</taxon>
    </lineage>
</organism>
<keyword evidence="2" id="KW-0812">Transmembrane</keyword>
<keyword evidence="2" id="KW-1133">Transmembrane helix</keyword>
<feature type="transmembrane region" description="Helical" evidence="2">
    <location>
        <begin position="329"/>
        <end position="352"/>
    </location>
</feature>
<dbReference type="OrthoDB" id="194828at2759"/>
<feature type="transmembrane region" description="Helical" evidence="2">
    <location>
        <begin position="544"/>
        <end position="563"/>
    </location>
</feature>
<evidence type="ECO:0000256" key="1">
    <source>
        <dbReference type="SAM" id="MobiDB-lite"/>
    </source>
</evidence>
<keyword evidence="2" id="KW-0472">Membrane</keyword>
<evidence type="ECO:0000256" key="2">
    <source>
        <dbReference type="SAM" id="Phobius"/>
    </source>
</evidence>
<keyword evidence="4" id="KW-1185">Reference proteome</keyword>
<feature type="non-terminal residue" evidence="3">
    <location>
        <position position="615"/>
    </location>
</feature>
<feature type="transmembrane region" description="Helical" evidence="2">
    <location>
        <begin position="34"/>
        <end position="54"/>
    </location>
</feature>
<name>A0A9W7G881_9STRA</name>
<protein>
    <submittedName>
        <fullName evidence="3">Uncharacterized protein</fullName>
    </submittedName>
</protein>
<comment type="caution">
    <text evidence="3">The sequence shown here is derived from an EMBL/GenBank/DDBJ whole genome shotgun (WGS) entry which is preliminary data.</text>
</comment>
<reference evidence="3" key="1">
    <citation type="submission" date="2022-07" db="EMBL/GenBank/DDBJ databases">
        <title>Genome analysis of Parmales, a sister group of diatoms, reveals the evolutionary specialization of diatoms from phago-mixotrophs to photoautotrophs.</title>
        <authorList>
            <person name="Ban H."/>
            <person name="Sato S."/>
            <person name="Yoshikawa S."/>
            <person name="Kazumasa Y."/>
            <person name="Nakamura Y."/>
            <person name="Ichinomiya M."/>
            <person name="Saitoh K."/>
            <person name="Sato N."/>
            <person name="Blanc-Mathieu R."/>
            <person name="Endo H."/>
            <person name="Kuwata A."/>
            <person name="Ogata H."/>
        </authorList>
    </citation>
    <scope>NUCLEOTIDE SEQUENCE</scope>
</reference>
<sequence length="615" mass="69243">MANTQDEPTQDEDPTDVSDACHQSFGEFACLNLAGLPLILCSILLGLVVLILLLEQGIHAMKHAAKSSRFWEKFWEALEAEMIMLGILSFTLFLISQGLTGSQDESLEHFITLIEFVHIILFITMITYICIIARSGQVAQKWIARMRKQQANFQRLQKVVEEAGEAKSSWEKLKSCCSKTDDVGSDNNIGGGERGEVGGSTQSDSLSESEAYSKFASKIFRLALESDNRAYKACCGSPIKSILKLISWLMCCCTGHPFRRGKVWFSRTWLSFGRGRDKKIDVYMVATQYLLCDAFLRSQNLPVDLPFDFVEYTSKCTTHMFVKMVKLGWRLWTIFLTFIAGVAAFSGFYNTIKGNVVESTDTIFTNNPDDNLDFYNTFFIVGWVLLFYNFRSISTTDTTFEKLIKLEMKRIRARERLAAERETNSEVESIIPQNRGVEGITTNGGSITPNSGAQQPLLLSPASSLGLPLLSPQSDPNRTHSTATTMDLSLGITPHSARWLCVRLNGKSGQETFCPCTVTNMSPYKKLFFNRAPDWVLRIYQATALYYGLFLSTYFTVFAFLTNQDVYEIYLSLLLPLVCIFASGQAFPKYASVRYFGDLARPEILDPLVDEAWEK</sequence>
<feature type="transmembrane region" description="Helical" evidence="2">
    <location>
        <begin position="116"/>
        <end position="136"/>
    </location>
</feature>
<dbReference type="EMBL" id="BRXZ01007913">
    <property type="protein sequence ID" value="GMI35860.1"/>
    <property type="molecule type" value="Genomic_DNA"/>
</dbReference>
<feature type="transmembrane region" description="Helical" evidence="2">
    <location>
        <begin position="74"/>
        <end position="96"/>
    </location>
</feature>
<gene>
    <name evidence="3" type="ORF">TrRE_jg10966</name>
</gene>
<feature type="transmembrane region" description="Helical" evidence="2">
    <location>
        <begin position="372"/>
        <end position="390"/>
    </location>
</feature>
<dbReference type="AlphaFoldDB" id="A0A9W7G881"/>
<evidence type="ECO:0000313" key="4">
    <source>
        <dbReference type="Proteomes" id="UP001165082"/>
    </source>
</evidence>
<feature type="region of interest" description="Disordered" evidence="1">
    <location>
        <begin position="184"/>
        <end position="205"/>
    </location>
</feature>